<feature type="region of interest" description="Disordered" evidence="6">
    <location>
        <begin position="2548"/>
        <end position="2679"/>
    </location>
</feature>
<feature type="compositionally biased region" description="Polar residues" evidence="6">
    <location>
        <begin position="616"/>
        <end position="658"/>
    </location>
</feature>
<sequence length="3458" mass="354394">MLSVVLFISAAVLKFSAEAREDVQKCLYENRFCGYSKTVAYINTTKTFTAPECPSYVKDNNLLVYLPDEDCSKYWQCLNKKAYLLECPDGLHFDPESNTCDWPKLAKCINRDNISSLRDNLETQYDGNGGTNELCSDSIAKDCPAVDGAQPVYIPLPDCTQFCQCSNGLPWLHKCPDGLHFNPTLNVCDWPANAGCKNGNGNDTATTPGGNESTKIPSITTEGDGNGDDIATTPADNATPSITTESDGGNDNPSTTTQNSASTPGNGGTNELCSATVAKECPAVDGEQPVYIPLPDCTQFCQCSNGLPWLHNCPDGLHFNPNLNVCDWPENAGCTGGNDTATTPADNASTETPSITTESDGGNDNPSTTTENSATTPDNGGTNTLCPASVAKECPVVDGEQPVYIPLPDCTQFCQCSNGLPWLQKCPDGLHFNPTLNVCDWPENAGCTGGNDTATTPADNASTETPSITTESDGGNDNPSTTTENSATTPDNGGTNTLCPASVAKECPVVDGEQPVYIPLPDCTQFCQCSNGLPWLQNCPDGLHFNPTLNVCDWPENAGCTGGNDTATTPGGNETTEAPTITTEGEGNGNDTATTPGNNGTTETPNTTEGDENGNDIATTPADNATTVTASITTESDGGNDNPSTTTETNASTPDNGGTNTLCPASKAKECPVVDGEQPVYIPLPDCTQFCQCSNGLPWLQNCPDGLHFNPTLNVCDWPENAGCIGGNDTASTPGGNETTEAKGMETTRQPHRGGDETTEAPTITTEGEGNGNDTATTPGDNGTTETPSNTTESDENGNDIATTPADNATTVTASITTESDGGNDNPSTTTENSASTPDNGGTNTLCPASKAKECPVVDGEQPVYIPLPDCTQFCQCSNGLPWLHNCPDGLHFNPTLNVCDWPENAGCIGGNDTASTPGGNETTEAPTITTEGEGNGNDTATTPGNNGTTETPNTTEGDENGNDIATTPADNATTETPSITTESDGGNDNPSTTTENSASTPDNGGTNTLCPASKAKECPVVDGEHPVYIPLPDCTQFCQCSNGLPWLHNCPDGLHFNPTLNVCDWPENAGCTGGNDTATTPGGNETTEAPTITTEGEGNGNDTATTPGDTGTTETPSNTTEVDENGNDTATTPADNATTVTTSITTDSDGGNDNPSTTTETSASTPDNGGTNTLCPASKAKECPVVDGEQPVYIPLPDCTQFCQCSNGLPWLHNCPDGLHFNPTLNVCDWPENAGCIGGNDTASTPGGNETTEAPTITTEGEGNGNDTATTPGNNGTTETPNTTEGDENGNDTATTPADNATTVTTSITTESDGGNDNPSTTTENSASTPDNGGTNTLCPASEAKECPVVDGEQPVYIPLPDCTQFCQCSNGLPWLHNCPDGLHFNPTLNVCDWPENAGCIGEGNGNDTATTPGNNGTTETPNTTESDENGNDIATTPADNATTETPSITTESDGGNDNPSTTTENSASTPDNGGTNTLCPASVAKECPVVDGEQPVYIPLPDCTQFCQCSNGLPWLHNCPDGLHFNPTLNVCDWPENGGCTGGNDTATTPVGNETTEVPTITTEGEGNGNDTATTPEGNETTESPTITTEGEGNGNDTATTPGDNGTTETPSNTTEGDENGNDIATTPADNATTVTASITTESDGGNDNPSTTTDNSASTPDNGGTNTLCPASKANECPVVDGEQPVYIPLPDCTQFCQCSNGLPWLHNCPDGLHFNPTLNVCDWPENAGCIGGNDTASTPGGNETTEAPTITTEGEGNGNDTATTPGGNETTEAPTITTEGEGNGNDTATTPGNNGTTETPNTTEGDENGNDIATTPADNATTETPSKTTESDGGNDNPSTTTENSASTPDNGGTNTLCPASKAKECPVVDGEHPVYIPLPDCTQFCQCSNGLPWLHNCPDGLHFNPTLNVCDWPENAGCTGGNDTATTPGGNETTEAPTITTEGEGNGNDTATTPGGNGTTEAPTITTEGEGNGNDTATTPGGNETTEAPTITTEGEGNGNDTATTPGGNGTTEAPTITTEGEGNGNDTATTPGGNETTEAPTITTEGEGNGNDTATTPGDNGTTETPSNTTEGDENGNDIATTPADNATTVTASITTESDGGNDNPSTTTDNSASTPDNGGTNTLCPASVAKECPVVDGEQPVYIPLPDCTQFCQCSNGLPWLHNCPDGLHFNPTLNVCDWPENAGCTGEGNGNDTATTPGGNETTEAPTITTEGEGNGNDTATTPGDNGTTETPSNTTEGDENGNDIATTPADNATTVTASITTESDGGNDNPSTTTDNSASTPDNGGTNTLCPASVAKECPVVDGEQPVYIPLPDCTQFCQCSNGLPWLHNCPDGLHFNPTLNKTLDAQVETTRQAHQGGNETTEAPTITTEGEGNGNDTATTPGGNETTEAPTITTEGEGNGNDTATTPGNNGTTETPNTTEGDENGNDSATTPADNATTVTASITTESDGGNDNPSTTTDNSASTPDNGGTNTLCPASVAKECPVVDGEQPVYIPLPDCTQFCQCSNGLPWLHNCPDGLHFNPTLNVCDWPENAGCTGGNDTATTPGGNETTEAPTITTEGEGNGNDTATTPGGNGTTEAPTITTEGEGNGNGNDTATTPGDNGTTETPSNTTEGDENGNDSATTPADNATTVTASITTESDGGNDTPSTTTDNSASTPDNGGTNTLCPASKAKECPVVDGEQPVYIPLPDCTQFCQCSNGLPWLHNCPDGLHFNPTLNVCDWPENAGCTGGNDTATTPGGNETTEAPTITTEGEGNGNDTATTPGDTGTTETPSNTTEGDENGNDSATTPADNATTVTASITTESDGGNDNPSTTTDNSASTPDNGGTNTLCPASKAKECPVVDGEQPVYIPLPDCTQFCQCSNGLPWLHNCPDGLHFNPTLNVCDWPENAGCTGEGNGNDTATTPGDNGTTETPSNTTEGEGNGNDTAATTTGGSATTAAPSITTEDDGNENDTATTPGGNEITETPSTTSEDNGNGGDTATTPGGNTSTGAPAITTESDGGNPATTTENSASTPDNGGTNGLCPATVAKECPAVDGEQPVYVPLPDCTQFCQCSNGQPWLHNCPDGLHFNPTLNVCDWPENAGCTNRNETVTTTTQGGSISSTYLTTESNGSGEVEDDINKNPCEAYSSSCPQVDGLYPVYIPLPNCTQFCQCSNGSPYLHNCPVGEHFNPVLNVCDWPEDAQCIRGSADGVVGGSVGVVAGAVGSVGVVGGCSVDVARFPQSTSELQVFTLTSNVRRKQPEVYVQSQINMRILGIQKLCLCEFFLYVLIPVVLLPEVVPLVLLKVVPLVLLEVVPLILSGFHNLLPSCRHTKALKLVVPSVLLGVAALKLRDFHNLHSSCRCNHNQYKIITGGSNHLRFLNKSSHKLKLEPDQWPGKTCIYLVVSGRTVVGSGASEVVAGASVGVGASEVVGGGASELVVDGGAVEVLKVPQFTSQLQTLTFASQ</sequence>
<feature type="compositionally biased region" description="Low complexity" evidence="6">
    <location>
        <begin position="937"/>
        <end position="956"/>
    </location>
</feature>
<evidence type="ECO:0000256" key="7">
    <source>
        <dbReference type="SAM" id="SignalP"/>
    </source>
</evidence>
<keyword evidence="4" id="KW-1015">Disulfide bond</keyword>
<feature type="domain" description="Chitin-binding type-2" evidence="8">
    <location>
        <begin position="2682"/>
        <end position="2740"/>
    </location>
</feature>
<feature type="compositionally biased region" description="Low complexity" evidence="6">
    <location>
        <begin position="1788"/>
        <end position="1807"/>
    </location>
</feature>
<feature type="region of interest" description="Disordered" evidence="6">
    <location>
        <begin position="1926"/>
        <end position="2126"/>
    </location>
</feature>
<feature type="domain" description="Chitin-binding type-2" evidence="8">
    <location>
        <begin position="1867"/>
        <end position="1925"/>
    </location>
</feature>
<evidence type="ECO:0000256" key="2">
    <source>
        <dbReference type="ARBA" id="ARBA00022729"/>
    </source>
</evidence>
<feature type="region of interest" description="Disordered" evidence="6">
    <location>
        <begin position="911"/>
        <end position="1009"/>
    </location>
</feature>
<feature type="domain" description="Chitin-binding type-2" evidence="8">
    <location>
        <begin position="1181"/>
        <end position="1239"/>
    </location>
</feature>
<feature type="compositionally biased region" description="Polar residues" evidence="6">
    <location>
        <begin position="729"/>
        <end position="739"/>
    </location>
</feature>
<feature type="compositionally biased region" description="Low complexity" evidence="6">
    <location>
        <begin position="1407"/>
        <end position="1426"/>
    </location>
</feature>
<organism evidence="9 10">
    <name type="scientific">Exocentrus adspersus</name>
    <dbReference type="NCBI Taxonomy" id="1586481"/>
    <lineage>
        <taxon>Eukaryota</taxon>
        <taxon>Metazoa</taxon>
        <taxon>Ecdysozoa</taxon>
        <taxon>Arthropoda</taxon>
        <taxon>Hexapoda</taxon>
        <taxon>Insecta</taxon>
        <taxon>Pterygota</taxon>
        <taxon>Neoptera</taxon>
        <taxon>Endopterygota</taxon>
        <taxon>Coleoptera</taxon>
        <taxon>Polyphaga</taxon>
        <taxon>Cucujiformia</taxon>
        <taxon>Chrysomeloidea</taxon>
        <taxon>Cerambycidae</taxon>
        <taxon>Lamiinae</taxon>
        <taxon>Acanthocinini</taxon>
        <taxon>Exocentrus</taxon>
    </lineage>
</organism>
<feature type="domain" description="Chitin-binding type-2" evidence="8">
    <location>
        <begin position="1345"/>
        <end position="1403"/>
    </location>
</feature>
<keyword evidence="1" id="KW-0147">Chitin-binding</keyword>
<feature type="compositionally biased region" description="Polar residues" evidence="6">
    <location>
        <begin position="563"/>
        <end position="585"/>
    </location>
</feature>
<evidence type="ECO:0000256" key="6">
    <source>
        <dbReference type="SAM" id="MobiDB-lite"/>
    </source>
</evidence>
<dbReference type="SUPFAM" id="SSF57625">
    <property type="entry name" value="Invertebrate chitin-binding proteins"/>
    <property type="match status" value="20"/>
</dbReference>
<feature type="compositionally biased region" description="Polar residues" evidence="6">
    <location>
        <begin position="1815"/>
        <end position="1860"/>
    </location>
</feature>
<feature type="region of interest" description="Disordered" evidence="6">
    <location>
        <begin position="1240"/>
        <end position="1338"/>
    </location>
</feature>
<dbReference type="Proteomes" id="UP001159042">
    <property type="component" value="Unassembled WGS sequence"/>
</dbReference>
<feature type="compositionally biased region" description="Polar residues" evidence="6">
    <location>
        <begin position="1434"/>
        <end position="1479"/>
    </location>
</feature>
<evidence type="ECO:0000256" key="4">
    <source>
        <dbReference type="ARBA" id="ARBA00023157"/>
    </source>
</evidence>
<dbReference type="Pfam" id="PF01607">
    <property type="entry name" value="CBM_14"/>
    <property type="match status" value="20"/>
</dbReference>
<dbReference type="GO" id="GO:0008061">
    <property type="term" value="F:chitin binding"/>
    <property type="evidence" value="ECO:0007669"/>
    <property type="project" value="UniProtKB-KW"/>
</dbReference>
<feature type="compositionally biased region" description="Low complexity" evidence="6">
    <location>
        <begin position="1266"/>
        <end position="1285"/>
    </location>
</feature>
<name>A0AAV8WHB5_9CUCU</name>
<feature type="compositionally biased region" description="Low complexity" evidence="6">
    <location>
        <begin position="1128"/>
        <end position="1166"/>
    </location>
</feature>
<dbReference type="InterPro" id="IPR051940">
    <property type="entry name" value="Chitin_bind-dev_reg"/>
</dbReference>
<feature type="compositionally biased region" description="Low complexity" evidence="6">
    <location>
        <begin position="1292"/>
        <end position="1311"/>
    </location>
</feature>
<feature type="compositionally biased region" description="Polar residues" evidence="6">
    <location>
        <begin position="1242"/>
        <end position="1262"/>
    </location>
</feature>
<feature type="domain" description="Chitin-binding type-2" evidence="8">
    <location>
        <begin position="3040"/>
        <end position="3098"/>
    </location>
</feature>
<gene>
    <name evidence="9" type="ORF">NQ315_009369</name>
</gene>
<feature type="compositionally biased region" description="Low complexity" evidence="6">
    <location>
        <begin position="1101"/>
        <end position="1121"/>
    </location>
</feature>
<feature type="region of interest" description="Disordered" evidence="6">
    <location>
        <begin position="1545"/>
        <end position="1670"/>
    </location>
</feature>
<feature type="region of interest" description="Disordered" evidence="6">
    <location>
        <begin position="2360"/>
        <end position="2479"/>
    </location>
</feature>
<feature type="domain" description="Chitin-binding type-2" evidence="8">
    <location>
        <begin position="3140"/>
        <end position="3198"/>
    </location>
</feature>
<feature type="compositionally biased region" description="Polar residues" evidence="6">
    <location>
        <begin position="2629"/>
        <end position="2677"/>
    </location>
</feature>
<dbReference type="Gene3D" id="2.170.140.10">
    <property type="entry name" value="Chitin binding domain"/>
    <property type="match status" value="20"/>
</dbReference>
<feature type="domain" description="Chitin-binding type-2" evidence="8">
    <location>
        <begin position="2489"/>
        <end position="2547"/>
    </location>
</feature>
<dbReference type="GO" id="GO:0005576">
    <property type="term" value="C:extracellular region"/>
    <property type="evidence" value="ECO:0007669"/>
    <property type="project" value="InterPro"/>
</dbReference>
<feature type="region of interest" description="Disordered" evidence="6">
    <location>
        <begin position="727"/>
        <end position="845"/>
    </location>
</feature>
<comment type="caution">
    <text evidence="9">The sequence shown here is derived from an EMBL/GenBank/DDBJ whole genome shotgun (WGS) entry which is preliminary data.</text>
</comment>
<feature type="domain" description="Chitin-binding type-2" evidence="8">
    <location>
        <begin position="2136"/>
        <end position="2194"/>
    </location>
</feature>
<feature type="region of interest" description="Disordered" evidence="6">
    <location>
        <begin position="2195"/>
        <end position="2294"/>
    </location>
</feature>
<feature type="region of interest" description="Disordered" evidence="6">
    <location>
        <begin position="2741"/>
        <end position="2844"/>
    </location>
</feature>
<feature type="compositionally biased region" description="Polar residues" evidence="6">
    <location>
        <begin position="234"/>
        <end position="268"/>
    </location>
</feature>
<feature type="compositionally biased region" description="Polar residues" evidence="6">
    <location>
        <begin position="1926"/>
        <end position="2076"/>
    </location>
</feature>
<feature type="domain" description="Chitin-binding type-2" evidence="8">
    <location>
        <begin position="50"/>
        <end position="110"/>
    </location>
</feature>
<proteinExistence type="predicted"/>
<evidence type="ECO:0000256" key="3">
    <source>
        <dbReference type="ARBA" id="ARBA00022737"/>
    </source>
</evidence>
<feature type="compositionally biased region" description="Low complexity" evidence="6">
    <location>
        <begin position="2410"/>
        <end position="2429"/>
    </location>
</feature>
<feature type="chain" id="PRO_5043541233" description="Chitin-binding type-2 domain-containing protein" evidence="7">
    <location>
        <begin position="20"/>
        <end position="3458"/>
    </location>
</feature>
<dbReference type="InterPro" id="IPR036508">
    <property type="entry name" value="Chitin-bd_dom_sf"/>
</dbReference>
<feature type="compositionally biased region" description="Polar residues" evidence="6">
    <location>
        <begin position="2084"/>
        <end position="2126"/>
    </location>
</feature>
<feature type="compositionally biased region" description="Polar residues" evidence="6">
    <location>
        <begin position="964"/>
        <end position="1009"/>
    </location>
</feature>
<dbReference type="EMBL" id="JANEYG010000001">
    <property type="protein sequence ID" value="KAJ8925530.1"/>
    <property type="molecule type" value="Genomic_DNA"/>
</dbReference>
<feature type="compositionally biased region" description="Polar residues" evidence="6">
    <location>
        <begin position="2741"/>
        <end position="2763"/>
    </location>
</feature>
<feature type="compositionally biased region" description="Polar residues" evidence="6">
    <location>
        <begin position="2437"/>
        <end position="2479"/>
    </location>
</feature>
<feature type="compositionally biased region" description="Polar residues" evidence="6">
    <location>
        <begin position="1625"/>
        <end position="1670"/>
    </location>
</feature>
<feature type="compositionally biased region" description="Polar residues" evidence="6">
    <location>
        <begin position="913"/>
        <end position="933"/>
    </location>
</feature>
<accession>A0AAV8WHB5</accession>
<evidence type="ECO:0000313" key="10">
    <source>
        <dbReference type="Proteomes" id="UP001159042"/>
    </source>
</evidence>
<feature type="domain" description="Chitin-binding type-2" evidence="8">
    <location>
        <begin position="1677"/>
        <end position="1735"/>
    </location>
</feature>
<evidence type="ECO:0000256" key="1">
    <source>
        <dbReference type="ARBA" id="ARBA00022669"/>
    </source>
</evidence>
<feature type="compositionally biased region" description="Low complexity" evidence="6">
    <location>
        <begin position="2590"/>
        <end position="2618"/>
    </location>
</feature>
<feature type="compositionally biased region" description="Polar residues" evidence="6">
    <location>
        <begin position="760"/>
        <end position="792"/>
    </location>
</feature>
<feature type="domain" description="Chitin-binding type-2" evidence="8">
    <location>
        <begin position="852"/>
        <end position="910"/>
    </location>
</feature>
<keyword evidence="2 7" id="KW-0732">Signal</keyword>
<feature type="region of interest" description="Disordered" evidence="6">
    <location>
        <begin position="1075"/>
        <end position="1173"/>
    </location>
</feature>
<protein>
    <recommendedName>
        <fullName evidence="8">Chitin-binding type-2 domain-containing protein</fullName>
    </recommendedName>
</protein>
<feature type="domain" description="Chitin-binding type-2" evidence="8">
    <location>
        <begin position="504"/>
        <end position="562"/>
    </location>
</feature>
<feature type="compositionally biased region" description="Polar residues" evidence="6">
    <location>
        <begin position="2909"/>
        <end position="2937"/>
    </location>
</feature>
<feature type="compositionally biased region" description="Polar residues" evidence="6">
    <location>
        <begin position="2198"/>
        <end position="2244"/>
    </location>
</feature>
<feature type="compositionally biased region" description="Low complexity" evidence="6">
    <location>
        <begin position="589"/>
        <end position="608"/>
    </location>
</feature>
<feature type="compositionally biased region" description="Polar residues" evidence="6">
    <location>
        <begin position="2794"/>
        <end position="2842"/>
    </location>
</feature>
<dbReference type="PROSITE" id="PS50940">
    <property type="entry name" value="CHIT_BIND_II"/>
    <property type="match status" value="19"/>
</dbReference>
<feature type="domain" description="Chitin-binding type-2" evidence="8">
    <location>
        <begin position="278"/>
        <end position="336"/>
    </location>
</feature>
<feature type="domain" description="Chitin-binding type-2" evidence="8">
    <location>
        <begin position="1016"/>
        <end position="1074"/>
    </location>
</feature>
<dbReference type="SMART" id="SM00494">
    <property type="entry name" value="ChtBD2"/>
    <property type="match status" value="20"/>
</dbReference>
<feature type="signal peptide" evidence="7">
    <location>
        <begin position="1"/>
        <end position="19"/>
    </location>
</feature>
<feature type="domain" description="Chitin-binding type-2" evidence="8">
    <location>
        <begin position="668"/>
        <end position="726"/>
    </location>
</feature>
<dbReference type="PANTHER" id="PTHR23301">
    <property type="entry name" value="CHITIN BINDING PERITROPHIN-A"/>
    <property type="match status" value="1"/>
</dbReference>
<feature type="domain" description="Chitin-binding type-2" evidence="8">
    <location>
        <begin position="1486"/>
        <end position="1544"/>
    </location>
</feature>
<feature type="compositionally biased region" description="Polar residues" evidence="6">
    <location>
        <begin position="2252"/>
        <end position="2294"/>
    </location>
</feature>
<feature type="compositionally biased region" description="Polar residues" evidence="6">
    <location>
        <begin position="1075"/>
        <end position="1097"/>
    </location>
</feature>
<reference evidence="9 10" key="1">
    <citation type="journal article" date="2023" name="Insect Mol. Biol.">
        <title>Genome sequencing provides insights into the evolution of gene families encoding plant cell wall-degrading enzymes in longhorned beetles.</title>
        <authorList>
            <person name="Shin N.R."/>
            <person name="Okamura Y."/>
            <person name="Kirsch R."/>
            <person name="Pauchet Y."/>
        </authorList>
    </citation>
    <scope>NUCLEOTIDE SEQUENCE [LARGE SCALE GENOMIC DNA]</scope>
    <source>
        <strain evidence="9">EAD_L_NR</strain>
    </source>
</reference>
<keyword evidence="10" id="KW-1185">Reference proteome</keyword>
<feature type="domain" description="Chitin-binding type-2" evidence="8">
    <location>
        <begin position="391"/>
        <end position="449"/>
    </location>
</feature>
<feature type="region of interest" description="Disordered" evidence="6">
    <location>
        <begin position="563"/>
        <end position="658"/>
    </location>
</feature>
<keyword evidence="3" id="KW-0677">Repeat</keyword>
<dbReference type="PANTHER" id="PTHR23301:SF0">
    <property type="entry name" value="CHITIN-BINDING TYPE-2 DOMAIN-CONTAINING PROTEIN-RELATED"/>
    <property type="match status" value="1"/>
</dbReference>
<feature type="compositionally biased region" description="Polar residues" evidence="6">
    <location>
        <begin position="1312"/>
        <end position="1338"/>
    </location>
</feature>
<feature type="region of interest" description="Disordered" evidence="6">
    <location>
        <begin position="2906"/>
        <end position="3030"/>
    </location>
</feature>
<feature type="region of interest" description="Disordered" evidence="6">
    <location>
        <begin position="201"/>
        <end position="268"/>
    </location>
</feature>
<evidence type="ECO:0000313" key="9">
    <source>
        <dbReference type="EMBL" id="KAJ8925530.1"/>
    </source>
</evidence>
<feature type="region of interest" description="Disordered" evidence="6">
    <location>
        <begin position="1736"/>
        <end position="1860"/>
    </location>
</feature>
<feature type="compositionally biased region" description="Polar residues" evidence="6">
    <location>
        <begin position="2360"/>
        <end position="2406"/>
    </location>
</feature>
<feature type="compositionally biased region" description="Low complexity" evidence="6">
    <location>
        <begin position="2938"/>
        <end position="2955"/>
    </location>
</feature>
<dbReference type="InterPro" id="IPR002557">
    <property type="entry name" value="Chitin-bd_dom"/>
</dbReference>
<feature type="compositionally biased region" description="Polar residues" evidence="6">
    <location>
        <begin position="1738"/>
        <end position="1784"/>
    </location>
</feature>
<feature type="domain" description="Chitin-binding type-2" evidence="8">
    <location>
        <begin position="2847"/>
        <end position="2905"/>
    </location>
</feature>
<feature type="compositionally biased region" description="Polar residues" evidence="6">
    <location>
        <begin position="201"/>
        <end position="223"/>
    </location>
</feature>
<feature type="region of interest" description="Disordered" evidence="6">
    <location>
        <begin position="450"/>
        <end position="494"/>
    </location>
</feature>
<feature type="region of interest" description="Disordered" evidence="6">
    <location>
        <begin position="337"/>
        <end position="381"/>
    </location>
</feature>
<keyword evidence="5" id="KW-0325">Glycoprotein</keyword>
<feature type="region of interest" description="Disordered" evidence="6">
    <location>
        <begin position="1404"/>
        <end position="1479"/>
    </location>
</feature>
<feature type="compositionally biased region" description="Polar residues" evidence="6">
    <location>
        <begin position="2963"/>
        <end position="3029"/>
    </location>
</feature>
<evidence type="ECO:0000256" key="5">
    <source>
        <dbReference type="ARBA" id="ARBA00023180"/>
    </source>
</evidence>
<feature type="compositionally biased region" description="Polar residues" evidence="6">
    <location>
        <begin position="800"/>
        <end position="845"/>
    </location>
</feature>
<feature type="compositionally biased region" description="Polar residues" evidence="6">
    <location>
        <begin position="1545"/>
        <end position="1617"/>
    </location>
</feature>
<evidence type="ECO:0000259" key="8">
    <source>
        <dbReference type="PROSITE" id="PS50940"/>
    </source>
</evidence>
<feature type="compositionally biased region" description="Low complexity" evidence="6">
    <location>
        <begin position="2767"/>
        <end position="2787"/>
    </location>
</feature>
<feature type="compositionally biased region" description="Polar residues" evidence="6">
    <location>
        <begin position="2548"/>
        <end position="2589"/>
    </location>
</feature>
<feature type="domain" description="Chitin-binding type-2" evidence="8">
    <location>
        <begin position="140"/>
        <end position="198"/>
    </location>
</feature>